<reference evidence="1 2" key="1">
    <citation type="submission" date="2018-06" db="EMBL/GenBank/DDBJ databases">
        <authorList>
            <consortium name="Pathogen Informatics"/>
            <person name="Doyle S."/>
        </authorList>
    </citation>
    <scope>NUCLEOTIDE SEQUENCE [LARGE SCALE GENOMIC DNA]</scope>
    <source>
        <strain evidence="1 2">NCTC8105</strain>
    </source>
</reference>
<organism evidence="1 2">
    <name type="scientific">Hafnia alvei</name>
    <dbReference type="NCBI Taxonomy" id="569"/>
    <lineage>
        <taxon>Bacteria</taxon>
        <taxon>Pseudomonadati</taxon>
        <taxon>Pseudomonadota</taxon>
        <taxon>Gammaproteobacteria</taxon>
        <taxon>Enterobacterales</taxon>
        <taxon>Hafniaceae</taxon>
        <taxon>Hafnia</taxon>
    </lineage>
</organism>
<gene>
    <name evidence="1" type="ORF">NCTC8105_05274</name>
</gene>
<accession>A0A377TGV5</accession>
<sequence>MHPLVHCNVSPPLVRLFTASPLFSTGLMELIPEAKWDIAPLPHDFSHYRVEYAAYCIIALVDCSPLEITRNLQWLQSVSHQLHFPVLLLVDEETPIIHQQTLGTHAVVLVTKTSLHSMRESVLSWMNGTLQPRKGNDTGVSLCVKEWTALNRYLLVHDMHAVAAWMNISTKNAYYWRKRALKKLGFQHINDFVRFYTPRNPFPSSLKMHPNAGIRLI</sequence>
<proteinExistence type="predicted"/>
<evidence type="ECO:0000313" key="2">
    <source>
        <dbReference type="Proteomes" id="UP000254821"/>
    </source>
</evidence>
<dbReference type="AlphaFoldDB" id="A0A377TGV5"/>
<evidence type="ECO:0000313" key="1">
    <source>
        <dbReference type="EMBL" id="STS21124.1"/>
    </source>
</evidence>
<protein>
    <submittedName>
        <fullName evidence="1">Uncharacterized protein</fullName>
    </submittedName>
</protein>
<name>A0A377TGV5_HAFAL</name>
<dbReference type="EMBL" id="UGHP01000002">
    <property type="protein sequence ID" value="STS21124.1"/>
    <property type="molecule type" value="Genomic_DNA"/>
</dbReference>
<dbReference type="Proteomes" id="UP000254821">
    <property type="component" value="Unassembled WGS sequence"/>
</dbReference>